<dbReference type="PANTHER" id="PTHR32322:SF18">
    <property type="entry name" value="S-ADENOSYLMETHIONINE_S-ADENOSYLHOMOCYSTEINE TRANSPORTER"/>
    <property type="match status" value="1"/>
</dbReference>
<reference evidence="10" key="1">
    <citation type="journal article" date="2019" name="Int. J. Syst. Evol. Microbiol.">
        <title>The Global Catalogue of Microorganisms (GCM) 10K type strain sequencing project: providing services to taxonomists for standard genome sequencing and annotation.</title>
        <authorList>
            <consortium name="The Broad Institute Genomics Platform"/>
            <consortium name="The Broad Institute Genome Sequencing Center for Infectious Disease"/>
            <person name="Wu L."/>
            <person name="Ma J."/>
        </authorList>
    </citation>
    <scope>NUCLEOTIDE SEQUENCE [LARGE SCALE GENOMIC DNA]</scope>
    <source>
        <strain evidence="10">KACC 11904</strain>
    </source>
</reference>
<feature type="transmembrane region" description="Helical" evidence="7">
    <location>
        <begin position="124"/>
        <end position="144"/>
    </location>
</feature>
<keyword evidence="3" id="KW-1003">Cell membrane</keyword>
<feature type="transmembrane region" description="Helical" evidence="7">
    <location>
        <begin position="182"/>
        <end position="203"/>
    </location>
</feature>
<dbReference type="Gene3D" id="1.10.3730.20">
    <property type="match status" value="1"/>
</dbReference>
<keyword evidence="5 7" id="KW-1133">Transmembrane helix</keyword>
<dbReference type="RefSeq" id="WP_270877387.1">
    <property type="nucleotide sequence ID" value="NZ_JAQFVF010000001.1"/>
</dbReference>
<evidence type="ECO:0000256" key="6">
    <source>
        <dbReference type="ARBA" id="ARBA00023136"/>
    </source>
</evidence>
<feature type="domain" description="EamA" evidence="8">
    <location>
        <begin position="9"/>
        <end position="139"/>
    </location>
</feature>
<evidence type="ECO:0000313" key="10">
    <source>
        <dbReference type="Proteomes" id="UP001596044"/>
    </source>
</evidence>
<dbReference type="InterPro" id="IPR000620">
    <property type="entry name" value="EamA_dom"/>
</dbReference>
<evidence type="ECO:0000256" key="7">
    <source>
        <dbReference type="SAM" id="Phobius"/>
    </source>
</evidence>
<feature type="transmembrane region" description="Helical" evidence="7">
    <location>
        <begin position="271"/>
        <end position="287"/>
    </location>
</feature>
<comment type="similarity">
    <text evidence="2">Belongs to the EamA transporter family.</text>
</comment>
<dbReference type="Proteomes" id="UP001596044">
    <property type="component" value="Unassembled WGS sequence"/>
</dbReference>
<accession>A0ABW0K4I1</accession>
<evidence type="ECO:0000259" key="8">
    <source>
        <dbReference type="Pfam" id="PF00892"/>
    </source>
</evidence>
<keyword evidence="4 7" id="KW-0812">Transmembrane</keyword>
<feature type="transmembrane region" description="Helical" evidence="7">
    <location>
        <begin position="37"/>
        <end position="56"/>
    </location>
</feature>
<name>A0ABW0K4I1_9BACL</name>
<keyword evidence="6 7" id="KW-0472">Membrane</keyword>
<dbReference type="EMBL" id="JBHSMJ010000009">
    <property type="protein sequence ID" value="MFC5447743.1"/>
    <property type="molecule type" value="Genomic_DNA"/>
</dbReference>
<proteinExistence type="inferred from homology"/>
<dbReference type="Pfam" id="PF00892">
    <property type="entry name" value="EamA"/>
    <property type="match status" value="2"/>
</dbReference>
<sequence>MNKSTKLKTALLIVFLVLVWGVNWPLSKYALAYMPPVLFSGTRTLLGGLLLLFVAIPRWKHLQLKKTWGIYLVSALVNVILYYGLQTIGLKFLPAGLFSAIVFLQPVLVGIFSWIWLGESMNGLKIAGLILGFAGVGVICLGSGGVSGHISAAGILLALGSSLSWALGTIYVKRKGAMVDPIWLVTLQLLVGGVLMTLLGSEVESWSKVAWEPSFIWSLLFISIFVIAIGWLVFYKLIDSGEASKVASYTFLIPLVAILTGTLFFHEPFSLSLLEGLILILMSIVLVNRKPSRSMSSVMKRSA</sequence>
<gene>
    <name evidence="9" type="ORF">ACFPOG_05700</name>
</gene>
<feature type="transmembrane region" description="Helical" evidence="7">
    <location>
        <begin position="215"/>
        <end position="234"/>
    </location>
</feature>
<dbReference type="PANTHER" id="PTHR32322">
    <property type="entry name" value="INNER MEMBRANE TRANSPORTER"/>
    <property type="match status" value="1"/>
</dbReference>
<evidence type="ECO:0000313" key="9">
    <source>
        <dbReference type="EMBL" id="MFC5447743.1"/>
    </source>
</evidence>
<feature type="transmembrane region" description="Helical" evidence="7">
    <location>
        <begin position="246"/>
        <end position="265"/>
    </location>
</feature>
<evidence type="ECO:0000256" key="1">
    <source>
        <dbReference type="ARBA" id="ARBA00004651"/>
    </source>
</evidence>
<evidence type="ECO:0000256" key="3">
    <source>
        <dbReference type="ARBA" id="ARBA00022475"/>
    </source>
</evidence>
<organism evidence="9 10">
    <name type="scientific">Paenibacillus aestuarii</name>
    <dbReference type="NCBI Taxonomy" id="516965"/>
    <lineage>
        <taxon>Bacteria</taxon>
        <taxon>Bacillati</taxon>
        <taxon>Bacillota</taxon>
        <taxon>Bacilli</taxon>
        <taxon>Bacillales</taxon>
        <taxon>Paenibacillaceae</taxon>
        <taxon>Paenibacillus</taxon>
    </lineage>
</organism>
<feature type="domain" description="EamA" evidence="8">
    <location>
        <begin position="153"/>
        <end position="288"/>
    </location>
</feature>
<keyword evidence="10" id="KW-1185">Reference proteome</keyword>
<dbReference type="InterPro" id="IPR037185">
    <property type="entry name" value="EmrE-like"/>
</dbReference>
<protein>
    <submittedName>
        <fullName evidence="9">DMT family transporter</fullName>
    </submittedName>
</protein>
<dbReference type="SUPFAM" id="SSF103481">
    <property type="entry name" value="Multidrug resistance efflux transporter EmrE"/>
    <property type="match status" value="2"/>
</dbReference>
<feature type="transmembrane region" description="Helical" evidence="7">
    <location>
        <begin position="68"/>
        <end position="85"/>
    </location>
</feature>
<evidence type="ECO:0000256" key="2">
    <source>
        <dbReference type="ARBA" id="ARBA00007362"/>
    </source>
</evidence>
<comment type="caution">
    <text evidence="9">The sequence shown here is derived from an EMBL/GenBank/DDBJ whole genome shotgun (WGS) entry which is preliminary data.</text>
</comment>
<evidence type="ECO:0000256" key="4">
    <source>
        <dbReference type="ARBA" id="ARBA00022692"/>
    </source>
</evidence>
<feature type="transmembrane region" description="Helical" evidence="7">
    <location>
        <begin position="150"/>
        <end position="170"/>
    </location>
</feature>
<dbReference type="InterPro" id="IPR050638">
    <property type="entry name" value="AA-Vitamin_Transporters"/>
</dbReference>
<evidence type="ECO:0000256" key="5">
    <source>
        <dbReference type="ARBA" id="ARBA00022989"/>
    </source>
</evidence>
<comment type="subcellular location">
    <subcellularLocation>
        <location evidence="1">Cell membrane</location>
        <topology evidence="1">Multi-pass membrane protein</topology>
    </subcellularLocation>
</comment>
<feature type="transmembrane region" description="Helical" evidence="7">
    <location>
        <begin position="97"/>
        <end position="117"/>
    </location>
</feature>